<evidence type="ECO:0000313" key="3">
    <source>
        <dbReference type="EMBL" id="CAF1027701.1"/>
    </source>
</evidence>
<dbReference type="EMBL" id="CAJNOC010004608">
    <property type="protein sequence ID" value="CAF1027701.1"/>
    <property type="molecule type" value="Genomic_DNA"/>
</dbReference>
<proteinExistence type="predicted"/>
<feature type="domain" description="C2H2-type" evidence="2">
    <location>
        <begin position="113"/>
        <end position="142"/>
    </location>
</feature>
<dbReference type="SUPFAM" id="SSF57667">
    <property type="entry name" value="beta-beta-alpha zinc fingers"/>
    <property type="match status" value="1"/>
</dbReference>
<dbReference type="PROSITE" id="PS00028">
    <property type="entry name" value="ZINC_FINGER_C2H2_1"/>
    <property type="match status" value="1"/>
</dbReference>
<evidence type="ECO:0000259" key="2">
    <source>
        <dbReference type="PROSITE" id="PS50157"/>
    </source>
</evidence>
<dbReference type="OrthoDB" id="10149894at2759"/>
<sequence>MPKNVFKLPVNLEIERLKRIYKPTLDSYVDVSDGLKNNFYQFVLPSLANPKVVKEISELPRYFCLFDRCKAAQKTFASKQKYVQHLQIQHDQDLPKGGSFISPNDKSTQPGGFWCSNCGHHYCRRDHLNNHIKTNVHCKNASVMHENPLVLKEIEVEQRLAIEYYPLGNDSVESKDKHVLSAANVVEEALTKKDVGQKQNFFSDKIVSFVQKLSCSMSMLTISKNQKQNLTARSKTIHGFCTSSNEIVQDKNEKASIDLKEEKSSKNLKRIVKRNESTDDETCIPSKISKANYDDSEDEILIDALNKWEESKKF</sequence>
<gene>
    <name evidence="3" type="ORF">OXX778_LOCUS17700</name>
</gene>
<keyword evidence="1" id="KW-0863">Zinc-finger</keyword>
<organism evidence="3 4">
    <name type="scientific">Brachionus calyciflorus</name>
    <dbReference type="NCBI Taxonomy" id="104777"/>
    <lineage>
        <taxon>Eukaryota</taxon>
        <taxon>Metazoa</taxon>
        <taxon>Spiralia</taxon>
        <taxon>Gnathifera</taxon>
        <taxon>Rotifera</taxon>
        <taxon>Eurotatoria</taxon>
        <taxon>Monogononta</taxon>
        <taxon>Pseudotrocha</taxon>
        <taxon>Ploima</taxon>
        <taxon>Brachionidae</taxon>
        <taxon>Brachionus</taxon>
    </lineage>
</organism>
<accession>A0A814IVC7</accession>
<reference evidence="3" key="1">
    <citation type="submission" date="2021-02" db="EMBL/GenBank/DDBJ databases">
        <authorList>
            <person name="Nowell W R."/>
        </authorList>
    </citation>
    <scope>NUCLEOTIDE SEQUENCE</scope>
    <source>
        <strain evidence="3">Ploen Becks lab</strain>
    </source>
</reference>
<evidence type="ECO:0000313" key="4">
    <source>
        <dbReference type="Proteomes" id="UP000663879"/>
    </source>
</evidence>
<dbReference type="InterPro" id="IPR013087">
    <property type="entry name" value="Znf_C2H2_type"/>
</dbReference>
<protein>
    <recommendedName>
        <fullName evidence="2">C2H2-type domain-containing protein</fullName>
    </recommendedName>
</protein>
<dbReference type="InterPro" id="IPR036236">
    <property type="entry name" value="Znf_C2H2_sf"/>
</dbReference>
<keyword evidence="4" id="KW-1185">Reference proteome</keyword>
<dbReference type="Gene3D" id="3.30.160.60">
    <property type="entry name" value="Classic Zinc Finger"/>
    <property type="match status" value="1"/>
</dbReference>
<dbReference type="GO" id="GO:0008270">
    <property type="term" value="F:zinc ion binding"/>
    <property type="evidence" value="ECO:0007669"/>
    <property type="project" value="UniProtKB-KW"/>
</dbReference>
<dbReference type="Proteomes" id="UP000663879">
    <property type="component" value="Unassembled WGS sequence"/>
</dbReference>
<keyword evidence="1" id="KW-0479">Metal-binding</keyword>
<keyword evidence="1" id="KW-0862">Zinc</keyword>
<comment type="caution">
    <text evidence="3">The sequence shown here is derived from an EMBL/GenBank/DDBJ whole genome shotgun (WGS) entry which is preliminary data.</text>
</comment>
<name>A0A814IVC7_9BILA</name>
<dbReference type="AlphaFoldDB" id="A0A814IVC7"/>
<evidence type="ECO:0000256" key="1">
    <source>
        <dbReference type="PROSITE-ProRule" id="PRU00042"/>
    </source>
</evidence>
<dbReference type="PROSITE" id="PS50157">
    <property type="entry name" value="ZINC_FINGER_C2H2_2"/>
    <property type="match status" value="1"/>
</dbReference>